<reference evidence="1 2" key="1">
    <citation type="submission" date="2020-02" db="EMBL/GenBank/DDBJ databases">
        <authorList>
            <person name="Criscuolo A."/>
        </authorList>
    </citation>
    <scope>NUCLEOTIDE SEQUENCE [LARGE SCALE GENOMIC DNA]</scope>
    <source>
        <strain evidence="1">CIP105534</strain>
    </source>
</reference>
<evidence type="ECO:0000313" key="2">
    <source>
        <dbReference type="Proteomes" id="UP000479938"/>
    </source>
</evidence>
<gene>
    <name evidence="1" type="ORF">FLA105534_04184</name>
</gene>
<sequence length="480" mass="55938">MTVFLIWSCSGKNASEISNETLLIVKKIEKINVLMGSAVGSSGHKPNQYENFEELKKNASKQELITLTNHSNGVVRCYSFWALALSENIDLFSIIKDHINDDTQVKTQFGCSGSTEKVGDFFINLVNPKDEDSDITKLTPDEFNKLDSLLIHKENNLYARYDAIANAVPTAYLYSKVREMVVKHNNQNALITLSKYKNPHDIELILKNRDPDEDGESGYFYTYKAIQNFPDPIFLPFLEKKLNETLDNDRYDGEWLQLYMAIASYKNQKSLELLTIPFTKVKHQDIKKYHIKFVYEAIIVNKSKLYDDLLWKIWQDENIITQEGFEYLLQLNKTKTLELSKKELNSNYQIKNTNTIPKINQSMFSQNLEENMLNFVLLNDKVFAYNVINDKIINTNVNDFEMYCSKILELKDPSFTEILFKRLKNEDNPHVYLQIVETLISFKDESINKRILETRKKNKNMNQDWGSEALDEILKKNKIK</sequence>
<dbReference type="AlphaFoldDB" id="A0A6J4GYV3"/>
<keyword evidence="2" id="KW-1185">Reference proteome</keyword>
<evidence type="ECO:0000313" key="1">
    <source>
        <dbReference type="EMBL" id="CAA9202637.1"/>
    </source>
</evidence>
<organism evidence="1 2">
    <name type="scientific">Flavobacterium bizetiae</name>
    <dbReference type="NCBI Taxonomy" id="2704140"/>
    <lineage>
        <taxon>Bacteria</taxon>
        <taxon>Pseudomonadati</taxon>
        <taxon>Bacteroidota</taxon>
        <taxon>Flavobacteriia</taxon>
        <taxon>Flavobacteriales</taxon>
        <taxon>Flavobacteriaceae</taxon>
        <taxon>Flavobacterium</taxon>
    </lineage>
</organism>
<protein>
    <submittedName>
        <fullName evidence="1">Uncharacterized protein</fullName>
    </submittedName>
</protein>
<dbReference type="RefSeq" id="WP_173972700.1">
    <property type="nucleotide sequence ID" value="NZ_CADCSU010000159.1"/>
</dbReference>
<accession>A0A6J4GYV3</accession>
<name>A0A6J4GYV3_9FLAO</name>
<dbReference type="Proteomes" id="UP000479938">
    <property type="component" value="Unassembled WGS sequence"/>
</dbReference>
<dbReference type="EMBL" id="CADCSU010000159">
    <property type="protein sequence ID" value="CAA9202637.1"/>
    <property type="molecule type" value="Genomic_DNA"/>
</dbReference>
<proteinExistence type="predicted"/>